<dbReference type="EMBL" id="CP013659">
    <property type="protein sequence ID" value="ALS75840.1"/>
    <property type="molecule type" value="Genomic_DNA"/>
</dbReference>
<dbReference type="GO" id="GO:0008270">
    <property type="term" value="F:zinc ion binding"/>
    <property type="evidence" value="ECO:0007669"/>
    <property type="project" value="InterPro"/>
</dbReference>
<gene>
    <name evidence="3" type="ORF">AUC31_11850</name>
</gene>
<dbReference type="SMART" id="SM00829">
    <property type="entry name" value="PKS_ER"/>
    <property type="match status" value="1"/>
</dbReference>
<evidence type="ECO:0000313" key="4">
    <source>
        <dbReference type="Proteomes" id="UP000067683"/>
    </source>
</evidence>
<dbReference type="PANTHER" id="PTHR11695">
    <property type="entry name" value="ALCOHOL DEHYDROGENASE RELATED"/>
    <property type="match status" value="1"/>
</dbReference>
<feature type="domain" description="Enoyl reductase (ER)" evidence="2">
    <location>
        <begin position="10"/>
        <end position="327"/>
    </location>
</feature>
<dbReference type="SUPFAM" id="SSF50129">
    <property type="entry name" value="GroES-like"/>
    <property type="match status" value="1"/>
</dbReference>
<dbReference type="InterPro" id="IPR020843">
    <property type="entry name" value="ER"/>
</dbReference>
<dbReference type="KEGG" id="prt:AUC31_11850"/>
<evidence type="ECO:0000259" key="2">
    <source>
        <dbReference type="SMART" id="SM00829"/>
    </source>
</evidence>
<dbReference type="RefSeq" id="WP_058382543.1">
    <property type="nucleotide sequence ID" value="NZ_CP013659.2"/>
</dbReference>
<protein>
    <submittedName>
        <fullName evidence="3">NADPH:quinone reductase</fullName>
    </submittedName>
</protein>
<dbReference type="Proteomes" id="UP000067683">
    <property type="component" value="Chromosome"/>
</dbReference>
<dbReference type="AlphaFoldDB" id="A0A0U2XI60"/>
<dbReference type="GO" id="GO:0016491">
    <property type="term" value="F:oxidoreductase activity"/>
    <property type="evidence" value="ECO:0007669"/>
    <property type="project" value="UniProtKB-KW"/>
</dbReference>
<reference evidence="3" key="1">
    <citation type="submission" date="2016-01" db="EMBL/GenBank/DDBJ databases">
        <title>Complete genome of Planococcus rifietoensis type strain M8.</title>
        <authorList>
            <person name="See-Too W.S."/>
        </authorList>
    </citation>
    <scope>NUCLEOTIDE SEQUENCE [LARGE SCALE GENOMIC DNA]</scope>
    <source>
        <strain evidence="3">M8</strain>
    </source>
</reference>
<dbReference type="STRING" id="200991.AUC31_11850"/>
<proteinExistence type="predicted"/>
<keyword evidence="1" id="KW-0560">Oxidoreductase</keyword>
<dbReference type="InterPro" id="IPR013154">
    <property type="entry name" value="ADH-like_N"/>
</dbReference>
<dbReference type="SUPFAM" id="SSF51735">
    <property type="entry name" value="NAD(P)-binding Rossmann-fold domains"/>
    <property type="match status" value="1"/>
</dbReference>
<dbReference type="PROSITE" id="PS01162">
    <property type="entry name" value="QOR_ZETA_CRYSTAL"/>
    <property type="match status" value="1"/>
</dbReference>
<name>A0A0U2XI60_9BACL</name>
<accession>A0A0U2XI60</accession>
<organism evidence="3 4">
    <name type="scientific">Planococcus rifietoensis</name>
    <dbReference type="NCBI Taxonomy" id="200991"/>
    <lineage>
        <taxon>Bacteria</taxon>
        <taxon>Bacillati</taxon>
        <taxon>Bacillota</taxon>
        <taxon>Bacilli</taxon>
        <taxon>Bacillales</taxon>
        <taxon>Caryophanaceae</taxon>
        <taxon>Planococcus</taxon>
    </lineage>
</organism>
<dbReference type="Pfam" id="PF08240">
    <property type="entry name" value="ADH_N"/>
    <property type="match status" value="1"/>
</dbReference>
<sequence length="330" mass="35992">MKALVIEKYGEKPIFQDRPMPVAGNHEVLIEIYAASLNPLDTKIRKGDLKLVLKYDMPLTLGNDFAGKVIQAGANVTKFKVGDEVYGRPRASKIGTFAEYLAVHEDDITLKPSNLDFAEAASVPLVGLTSYQALHDILQVKSGQKVLIHAGSGGVGTFAIQLAKSMGAFVATTASSGSELAKTLGADRVIDYKQENFEDVLREYDAVIDTLGGATLEKSFAVLKDGGQVVSVSGAPTGRFAEEQKLGGMKKFLFSLASAKVMKLAKKHNTRYTFLFMKHSGEQLELLTKRLESKEIIPVIDKVFDFEDVLQALDYLETGRAKGKVVVRMK</sequence>
<dbReference type="InterPro" id="IPR050700">
    <property type="entry name" value="YIM1/Zinc_Alcohol_DH_Fams"/>
</dbReference>
<dbReference type="OrthoDB" id="9792162at2"/>
<dbReference type="PANTHER" id="PTHR11695:SF294">
    <property type="entry name" value="RETICULON-4-INTERACTING PROTEIN 1, MITOCHONDRIAL"/>
    <property type="match status" value="1"/>
</dbReference>
<keyword evidence="4" id="KW-1185">Reference proteome</keyword>
<dbReference type="InterPro" id="IPR036291">
    <property type="entry name" value="NAD(P)-bd_dom_sf"/>
</dbReference>
<dbReference type="Gene3D" id="3.40.50.720">
    <property type="entry name" value="NAD(P)-binding Rossmann-like Domain"/>
    <property type="match status" value="1"/>
</dbReference>
<dbReference type="InterPro" id="IPR011032">
    <property type="entry name" value="GroES-like_sf"/>
</dbReference>
<evidence type="ECO:0000313" key="3">
    <source>
        <dbReference type="EMBL" id="ALS75840.1"/>
    </source>
</evidence>
<dbReference type="Pfam" id="PF13602">
    <property type="entry name" value="ADH_zinc_N_2"/>
    <property type="match status" value="1"/>
</dbReference>
<dbReference type="InterPro" id="IPR002364">
    <property type="entry name" value="Quin_OxRdtase/zeta-crystal_CS"/>
</dbReference>
<evidence type="ECO:0000256" key="1">
    <source>
        <dbReference type="ARBA" id="ARBA00023002"/>
    </source>
</evidence>
<dbReference type="Gene3D" id="3.90.180.10">
    <property type="entry name" value="Medium-chain alcohol dehydrogenases, catalytic domain"/>
    <property type="match status" value="1"/>
</dbReference>
<dbReference type="CDD" id="cd05289">
    <property type="entry name" value="MDR_like_2"/>
    <property type="match status" value="1"/>
</dbReference>